<dbReference type="EMBL" id="BTSX01000003">
    <property type="protein sequence ID" value="GMS90239.1"/>
    <property type="molecule type" value="Genomic_DNA"/>
</dbReference>
<evidence type="ECO:0008006" key="3">
    <source>
        <dbReference type="Google" id="ProtNLM"/>
    </source>
</evidence>
<comment type="caution">
    <text evidence="1">The sequence shown here is derived from an EMBL/GenBank/DDBJ whole genome shotgun (WGS) entry which is preliminary data.</text>
</comment>
<evidence type="ECO:0000313" key="2">
    <source>
        <dbReference type="Proteomes" id="UP001432027"/>
    </source>
</evidence>
<sequence>MWKMRRWMMKMRGKSTKSHRAPWRYPHYHELGFPQWLILESSMRMSIFTRFNSIMSRKLIEISPVGTPLM</sequence>
<dbReference type="AlphaFoldDB" id="A0AAV5T950"/>
<proteinExistence type="predicted"/>
<protein>
    <recommendedName>
        <fullName evidence="3">Ribosomal protein</fullName>
    </recommendedName>
</protein>
<accession>A0AAV5T950</accession>
<dbReference type="Proteomes" id="UP001432027">
    <property type="component" value="Unassembled WGS sequence"/>
</dbReference>
<gene>
    <name evidence="1" type="ORF">PENTCL1PPCAC_12414</name>
</gene>
<evidence type="ECO:0000313" key="1">
    <source>
        <dbReference type="EMBL" id="GMS90239.1"/>
    </source>
</evidence>
<organism evidence="1 2">
    <name type="scientific">Pristionchus entomophagus</name>
    <dbReference type="NCBI Taxonomy" id="358040"/>
    <lineage>
        <taxon>Eukaryota</taxon>
        <taxon>Metazoa</taxon>
        <taxon>Ecdysozoa</taxon>
        <taxon>Nematoda</taxon>
        <taxon>Chromadorea</taxon>
        <taxon>Rhabditida</taxon>
        <taxon>Rhabditina</taxon>
        <taxon>Diplogasteromorpha</taxon>
        <taxon>Diplogasteroidea</taxon>
        <taxon>Neodiplogasteridae</taxon>
        <taxon>Pristionchus</taxon>
    </lineage>
</organism>
<reference evidence="1" key="1">
    <citation type="submission" date="2023-10" db="EMBL/GenBank/DDBJ databases">
        <title>Genome assembly of Pristionchus species.</title>
        <authorList>
            <person name="Yoshida K."/>
            <person name="Sommer R.J."/>
        </authorList>
    </citation>
    <scope>NUCLEOTIDE SEQUENCE</scope>
    <source>
        <strain evidence="1">RS0144</strain>
    </source>
</reference>
<name>A0AAV5T950_9BILA</name>
<keyword evidence="2" id="KW-1185">Reference proteome</keyword>